<evidence type="ECO:0000313" key="4">
    <source>
        <dbReference type="EMBL" id="TRZ34404.1"/>
    </source>
</evidence>
<gene>
    <name evidence="4" type="ORF">AUF17_10050</name>
</gene>
<dbReference type="SUPFAM" id="SSF53756">
    <property type="entry name" value="UDP-Glycosyltransferase/glycogen phosphorylase"/>
    <property type="match status" value="1"/>
</dbReference>
<evidence type="ECO:0000256" key="1">
    <source>
        <dbReference type="ARBA" id="ARBA00022676"/>
    </source>
</evidence>
<protein>
    <submittedName>
        <fullName evidence="4">Glycosyl transferase</fullName>
    </submittedName>
</protein>
<evidence type="ECO:0000256" key="2">
    <source>
        <dbReference type="ARBA" id="ARBA00022679"/>
    </source>
</evidence>
<keyword evidence="1" id="KW-0328">Glycosyltransferase</keyword>
<evidence type="ECO:0000313" key="5">
    <source>
        <dbReference type="Proteomes" id="UP000316316"/>
    </source>
</evidence>
<organism evidence="4 5">
    <name type="scientific">Enterococcus avium</name>
    <name type="common">Streptococcus avium</name>
    <dbReference type="NCBI Taxonomy" id="33945"/>
    <lineage>
        <taxon>Bacteria</taxon>
        <taxon>Bacillati</taxon>
        <taxon>Bacillota</taxon>
        <taxon>Bacilli</taxon>
        <taxon>Lactobacillales</taxon>
        <taxon>Enterococcaceae</taxon>
        <taxon>Enterococcus</taxon>
    </lineage>
</organism>
<keyword evidence="2 4" id="KW-0808">Transferase</keyword>
<dbReference type="AlphaFoldDB" id="A0A8B5W4W5"/>
<dbReference type="Pfam" id="PF00534">
    <property type="entry name" value="Glycos_transf_1"/>
    <property type="match status" value="1"/>
</dbReference>
<dbReference type="PANTHER" id="PTHR12526:SF629">
    <property type="entry name" value="TEICHURONIC ACID BIOSYNTHESIS GLYCOSYLTRANSFERASE TUAH-RELATED"/>
    <property type="match status" value="1"/>
</dbReference>
<dbReference type="EMBL" id="PDXQ01000001">
    <property type="protein sequence ID" value="TRZ34404.1"/>
    <property type="molecule type" value="Genomic_DNA"/>
</dbReference>
<dbReference type="RefSeq" id="WP_144325089.1">
    <property type="nucleotide sequence ID" value="NZ_JAOUSU010000037.1"/>
</dbReference>
<dbReference type="GO" id="GO:0016757">
    <property type="term" value="F:glycosyltransferase activity"/>
    <property type="evidence" value="ECO:0007669"/>
    <property type="project" value="UniProtKB-KW"/>
</dbReference>
<comment type="caution">
    <text evidence="4">The sequence shown here is derived from an EMBL/GenBank/DDBJ whole genome shotgun (WGS) entry which is preliminary data.</text>
</comment>
<name>A0A8B5W4W5_ENTAV</name>
<accession>A0A8B5W4W5</accession>
<feature type="domain" description="Glycosyl transferase family 1" evidence="3">
    <location>
        <begin position="195"/>
        <end position="343"/>
    </location>
</feature>
<dbReference type="Gene3D" id="3.40.50.2000">
    <property type="entry name" value="Glycogen Phosphorylase B"/>
    <property type="match status" value="2"/>
</dbReference>
<evidence type="ECO:0000259" key="3">
    <source>
        <dbReference type="Pfam" id="PF00534"/>
    </source>
</evidence>
<sequence length="371" mass="42267">MKICIASPSFGYGGSNIIAATIGKELAKENEVYYYSYQLMDNFTNLPEEKLFFNRKKENRLFSKAGKGLEMLMKKEFTPAKYKKNEIEGLVQIIEQKKIDIIILNSFIAVTIFAKDIKARFPKIKLIAWMHEDPDYSFKSLARNYPTAFTESLKISDSIVCLSKKAYAVFKKINNNTNIIYNPMVLTSGKKSMLTKNIISFTARLDMEVKGLDYLVEVAKGIPEDWIIKIAGQGSSEEEAKFLELLQQQQVTEKVDYVGPLTGTQLENHYLESSIFLSTSRTEALPLVIIEALSYGLPIISFDHSGAKELLDNGKYGILINDFSVPFMIEKINDLIVSDTLKREYQIKSLTRAKSFEMETIINEWQRILNS</sequence>
<proteinExistence type="predicted"/>
<dbReference type="PANTHER" id="PTHR12526">
    <property type="entry name" value="GLYCOSYLTRANSFERASE"/>
    <property type="match status" value="1"/>
</dbReference>
<dbReference type="InterPro" id="IPR001296">
    <property type="entry name" value="Glyco_trans_1"/>
</dbReference>
<dbReference type="Proteomes" id="UP000316316">
    <property type="component" value="Unassembled WGS sequence"/>
</dbReference>
<reference evidence="4 5" key="1">
    <citation type="submission" date="2017-10" db="EMBL/GenBank/DDBJ databases">
        <title>FDA dAtabase for Regulatory Grade micrObial Sequences (FDA-ARGOS): Supporting development and validation of Infectious Disease Dx tests.</title>
        <authorList>
            <person name="Campos J."/>
            <person name="Goldberg B."/>
            <person name="Tallon L.J."/>
            <person name="Sadzewicz L."/>
            <person name="Sengamalay N."/>
            <person name="Ott S."/>
            <person name="Godinez A."/>
            <person name="Nagaraj S."/>
            <person name="Vyas G."/>
            <person name="Aluvathingal J."/>
            <person name="Nadendla S."/>
            <person name="Geyer C."/>
            <person name="Nandy P."/>
            <person name="Hobson J."/>
            <person name="Sichtig H."/>
        </authorList>
    </citation>
    <scope>NUCLEOTIDE SEQUENCE [LARGE SCALE GENOMIC DNA]</scope>
    <source>
        <strain evidence="4 5">FDAARGOS_185</strain>
    </source>
</reference>